<reference evidence="2" key="1">
    <citation type="submission" date="2013-03" db="EMBL/GenBank/DDBJ databases">
        <title>Immune-Related transcriptome of Coptotermes formosanus Shiraki workers: the defense mechanism.</title>
        <authorList>
            <person name="Hussain A."/>
            <person name="Li Y.F."/>
            <person name="Wen S.Y."/>
        </authorList>
    </citation>
    <scope>NUCLEOTIDE SEQUENCE</scope>
</reference>
<dbReference type="Pfam" id="PF16300">
    <property type="entry name" value="WD40_4"/>
    <property type="match status" value="1"/>
</dbReference>
<protein>
    <submittedName>
        <fullName evidence="2">Uncharacterized protein</fullName>
    </submittedName>
</protein>
<name>R4V2K0_COPFO</name>
<dbReference type="PANTHER" id="PTHR10856:SF0">
    <property type="entry name" value="CORONIN"/>
    <property type="match status" value="1"/>
</dbReference>
<keyword evidence="1" id="KW-0175">Coiled coil</keyword>
<sequence length="214" mass="23755">MNYIIQTGYTASSQRQIVLRDYRKPEEPISSLDIDSNTAVLVPFVDIDTGVLFLFARGDISVKYYELRNEDPALLYLAASTVPNPLRGFCLAPKVCVDTAACEIDRFYVVLSNNVLSPYKMIVPRRNADSFQEDLYPQTVEPKPTITFDAWNAGGSPSPNLISLENGYQLPDLEGLSFSVSVESEDPAVLKEEIARLKNRVAELEAEVASLKGQ</sequence>
<dbReference type="InterPro" id="IPR015943">
    <property type="entry name" value="WD40/YVTN_repeat-like_dom_sf"/>
</dbReference>
<proteinExistence type="evidence at transcript level"/>
<organism evidence="2">
    <name type="scientific">Coptotermes formosanus</name>
    <name type="common">Formosan subterranean termite</name>
    <dbReference type="NCBI Taxonomy" id="36987"/>
    <lineage>
        <taxon>Eukaryota</taxon>
        <taxon>Metazoa</taxon>
        <taxon>Ecdysozoa</taxon>
        <taxon>Arthropoda</taxon>
        <taxon>Hexapoda</taxon>
        <taxon>Insecta</taxon>
        <taxon>Pterygota</taxon>
        <taxon>Neoptera</taxon>
        <taxon>Polyneoptera</taxon>
        <taxon>Dictyoptera</taxon>
        <taxon>Blattodea</taxon>
        <taxon>Blattoidea</taxon>
        <taxon>Termitoidae</taxon>
        <taxon>Rhinotermitidae</taxon>
        <taxon>Coptotermes</taxon>
    </lineage>
</organism>
<dbReference type="Gene3D" id="2.130.10.10">
    <property type="entry name" value="YVTN repeat-like/Quinoprotein amine dehydrogenase"/>
    <property type="match status" value="1"/>
</dbReference>
<evidence type="ECO:0000256" key="1">
    <source>
        <dbReference type="SAM" id="Coils"/>
    </source>
</evidence>
<dbReference type="SMART" id="SM01167">
    <property type="entry name" value="DUF1900"/>
    <property type="match status" value="1"/>
</dbReference>
<evidence type="ECO:0000313" key="2">
    <source>
        <dbReference type="EMBL" id="AGM32972.1"/>
    </source>
</evidence>
<dbReference type="GO" id="GO:0051015">
    <property type="term" value="F:actin filament binding"/>
    <property type="evidence" value="ECO:0007669"/>
    <property type="project" value="TreeGrafter"/>
</dbReference>
<dbReference type="PANTHER" id="PTHR10856">
    <property type="entry name" value="CORONIN"/>
    <property type="match status" value="1"/>
</dbReference>
<dbReference type="Gene3D" id="1.20.5.170">
    <property type="match status" value="1"/>
</dbReference>
<feature type="coiled-coil region" evidence="1">
    <location>
        <begin position="187"/>
        <end position="214"/>
    </location>
</feature>
<dbReference type="EMBL" id="KC741148">
    <property type="protein sequence ID" value="AGM32972.1"/>
    <property type="molecule type" value="mRNA"/>
</dbReference>
<accession>R4V2K0</accession>
<dbReference type="AlphaFoldDB" id="R4V2K0"/>
<dbReference type="GO" id="GO:0007015">
    <property type="term" value="P:actin filament organization"/>
    <property type="evidence" value="ECO:0007669"/>
    <property type="project" value="TreeGrafter"/>
</dbReference>
<dbReference type="InterPro" id="IPR015505">
    <property type="entry name" value="Coronin"/>
</dbReference>